<dbReference type="PANTHER" id="PTHR48465">
    <property type="entry name" value="PROTEIN SSUH2 HOMOLOG"/>
    <property type="match status" value="1"/>
</dbReference>
<dbReference type="PANTHER" id="PTHR48465:SF1">
    <property type="entry name" value="PROTEIN SSUH2 HOMOLOG"/>
    <property type="match status" value="1"/>
</dbReference>
<dbReference type="EMBL" id="LFYR01002227">
    <property type="protein sequence ID" value="KMZ56102.1"/>
    <property type="molecule type" value="Genomic_DNA"/>
</dbReference>
<proteinExistence type="predicted"/>
<dbReference type="OMA" id="KRCNTCS"/>
<evidence type="ECO:0000313" key="2">
    <source>
        <dbReference type="Proteomes" id="UP000036987"/>
    </source>
</evidence>
<keyword evidence="2" id="KW-1185">Reference proteome</keyword>
<reference evidence="2" key="1">
    <citation type="journal article" date="2016" name="Nature">
        <title>The genome of the seagrass Zostera marina reveals angiosperm adaptation to the sea.</title>
        <authorList>
            <person name="Olsen J.L."/>
            <person name="Rouze P."/>
            <person name="Verhelst B."/>
            <person name="Lin Y.-C."/>
            <person name="Bayer T."/>
            <person name="Collen J."/>
            <person name="Dattolo E."/>
            <person name="De Paoli E."/>
            <person name="Dittami S."/>
            <person name="Maumus F."/>
            <person name="Michel G."/>
            <person name="Kersting A."/>
            <person name="Lauritano C."/>
            <person name="Lohaus R."/>
            <person name="Toepel M."/>
            <person name="Tonon T."/>
            <person name="Vanneste K."/>
            <person name="Amirebrahimi M."/>
            <person name="Brakel J."/>
            <person name="Bostroem C."/>
            <person name="Chovatia M."/>
            <person name="Grimwood J."/>
            <person name="Jenkins J.W."/>
            <person name="Jueterbock A."/>
            <person name="Mraz A."/>
            <person name="Stam W.T."/>
            <person name="Tice H."/>
            <person name="Bornberg-Bauer E."/>
            <person name="Green P.J."/>
            <person name="Pearson G.A."/>
            <person name="Procaccini G."/>
            <person name="Duarte C.M."/>
            <person name="Schmutz J."/>
            <person name="Reusch T.B.H."/>
            <person name="Van de Peer Y."/>
        </authorList>
    </citation>
    <scope>NUCLEOTIDE SEQUENCE [LARGE SCALE GENOMIC DNA]</scope>
    <source>
        <strain evidence="2">cv. Finnish</strain>
    </source>
</reference>
<sequence>MSSMMEDQKKPLLTDTESGWKSYKNYERSGSVSRLPISGADLTYQEIRSAASAPSYYPPIHADPITLTDPHSVNSMPRPYDQEIRFQDGYSGNQSNNIGSGSLDEVEIRQLLIDHIGHNLCWASRPARTWKITNVEDCNVYVGTLETFIEERQAVGKTEPYQGGKFDTGTPLGIWKIDLQTNFPPLFTPSMKTVAKIPHSESVTDCTVCHAKGKVPCETCNIGLKPGRYKENQMTQCPVCYGRGLIAHKDGSDTICSHCSGKGQLPCLTCASQGLVTCQCCQGHGSLLNCSMVHVKWTTLSSRKVIAASGAASVPHEIFHSAKGMELCNSQAYQCTPAYFADSYFLNKFSSDVIADRPHIPPTARIICERHTISVVNVHRVTMSHRKQSFSFYIVGLDNDVYIGHYPAKFCWGLCCCFEWIRA</sequence>
<dbReference type="InterPro" id="IPR052789">
    <property type="entry name" value="SSUH2_homolog"/>
</dbReference>
<dbReference type="AlphaFoldDB" id="A0A0K9NJ66"/>
<dbReference type="Proteomes" id="UP000036987">
    <property type="component" value="Unassembled WGS sequence"/>
</dbReference>
<organism evidence="1 2">
    <name type="scientific">Zostera marina</name>
    <name type="common">Eelgrass</name>
    <dbReference type="NCBI Taxonomy" id="29655"/>
    <lineage>
        <taxon>Eukaryota</taxon>
        <taxon>Viridiplantae</taxon>
        <taxon>Streptophyta</taxon>
        <taxon>Embryophyta</taxon>
        <taxon>Tracheophyta</taxon>
        <taxon>Spermatophyta</taxon>
        <taxon>Magnoliopsida</taxon>
        <taxon>Liliopsida</taxon>
        <taxon>Zosteraceae</taxon>
        <taxon>Zostera</taxon>
    </lineage>
</organism>
<name>A0A0K9NJ66_ZOSMR</name>
<evidence type="ECO:0000313" key="1">
    <source>
        <dbReference type="EMBL" id="KMZ56102.1"/>
    </source>
</evidence>
<accession>A0A0K9NJ66</accession>
<dbReference type="OrthoDB" id="3355217at2759"/>
<gene>
    <name evidence="1" type="ORF">ZOSMA_99G00320</name>
</gene>
<dbReference type="STRING" id="29655.A0A0K9NJ66"/>
<protein>
    <submittedName>
        <fullName evidence="1">Uncharacterized protein</fullName>
    </submittedName>
</protein>
<comment type="caution">
    <text evidence="1">The sequence shown here is derived from an EMBL/GenBank/DDBJ whole genome shotgun (WGS) entry which is preliminary data.</text>
</comment>